<keyword evidence="6 14" id="KW-0808">Transferase</keyword>
<keyword evidence="11 14" id="KW-0046">Antibiotic resistance</keyword>
<comment type="subcellular location">
    <subcellularLocation>
        <location evidence="1 14">Cell membrane</location>
        <topology evidence="1 14">Multi-pass membrane protein</topology>
    </subcellularLocation>
</comment>
<dbReference type="Pfam" id="PF09924">
    <property type="entry name" value="LPG_synthase_C"/>
    <property type="match status" value="1"/>
</dbReference>
<dbReference type="GO" id="GO:0006629">
    <property type="term" value="P:lipid metabolic process"/>
    <property type="evidence" value="ECO:0007669"/>
    <property type="project" value="UniProtKB-KW"/>
</dbReference>
<keyword evidence="5" id="KW-1003">Cell membrane</keyword>
<evidence type="ECO:0000256" key="8">
    <source>
        <dbReference type="ARBA" id="ARBA00022989"/>
    </source>
</evidence>
<dbReference type="InterPro" id="IPR051211">
    <property type="entry name" value="PG_lysyltransferase"/>
</dbReference>
<evidence type="ECO:0000256" key="13">
    <source>
        <dbReference type="ARBA" id="ARBA00047540"/>
    </source>
</evidence>
<comment type="caution">
    <text evidence="16">The sequence shown here is derived from an EMBL/GenBank/DDBJ whole genome shotgun (WGS) entry which is preliminary data.</text>
</comment>
<proteinExistence type="inferred from homology"/>
<evidence type="ECO:0000256" key="4">
    <source>
        <dbReference type="ARBA" id="ARBA00021546"/>
    </source>
</evidence>
<reference evidence="16" key="1">
    <citation type="submission" date="2021-10" db="EMBL/GenBank/DDBJ databases">
        <authorList>
            <person name="Criscuolo A."/>
        </authorList>
    </citation>
    <scope>NUCLEOTIDE SEQUENCE</scope>
    <source>
        <strain evidence="16">CIP111885</strain>
    </source>
</reference>
<feature type="transmembrane region" description="Helical" evidence="14">
    <location>
        <begin position="128"/>
        <end position="153"/>
    </location>
</feature>
<dbReference type="GO" id="GO:0046677">
    <property type="term" value="P:response to antibiotic"/>
    <property type="evidence" value="ECO:0007669"/>
    <property type="project" value="UniProtKB-KW"/>
</dbReference>
<evidence type="ECO:0000256" key="1">
    <source>
        <dbReference type="ARBA" id="ARBA00004651"/>
    </source>
</evidence>
<evidence type="ECO:0000256" key="6">
    <source>
        <dbReference type="ARBA" id="ARBA00022679"/>
    </source>
</evidence>
<dbReference type="GO" id="GO:0050071">
    <property type="term" value="F:phosphatidylglycerol lysyltransferase activity"/>
    <property type="evidence" value="ECO:0007669"/>
    <property type="project" value="UniProtKB-EC"/>
</dbReference>
<feature type="transmembrane region" description="Helical" evidence="14">
    <location>
        <begin position="494"/>
        <end position="513"/>
    </location>
</feature>
<dbReference type="Pfam" id="PF03706">
    <property type="entry name" value="LPG_synthase_TM"/>
    <property type="match status" value="1"/>
</dbReference>
<dbReference type="GO" id="GO:0055091">
    <property type="term" value="P:phospholipid homeostasis"/>
    <property type="evidence" value="ECO:0007669"/>
    <property type="project" value="TreeGrafter"/>
</dbReference>
<evidence type="ECO:0000259" key="15">
    <source>
        <dbReference type="Pfam" id="PF09924"/>
    </source>
</evidence>
<keyword evidence="17" id="KW-1185">Reference proteome</keyword>
<dbReference type="SUPFAM" id="SSF55729">
    <property type="entry name" value="Acyl-CoA N-acyltransferases (Nat)"/>
    <property type="match status" value="1"/>
</dbReference>
<evidence type="ECO:0000256" key="12">
    <source>
        <dbReference type="ARBA" id="ARBA00031899"/>
    </source>
</evidence>
<feature type="transmembrane region" description="Helical" evidence="14">
    <location>
        <begin position="362"/>
        <end position="384"/>
    </location>
</feature>
<organism evidence="16 17">
    <name type="scientific">Pseudoneobacillus rhizosphaerae</name>
    <dbReference type="NCBI Taxonomy" id="2880968"/>
    <lineage>
        <taxon>Bacteria</taxon>
        <taxon>Bacillati</taxon>
        <taxon>Bacillota</taxon>
        <taxon>Bacilli</taxon>
        <taxon>Bacillales</taxon>
        <taxon>Bacillaceae</taxon>
        <taxon>Pseudoneobacillus</taxon>
    </lineage>
</organism>
<keyword evidence="7 14" id="KW-0812">Transmembrane</keyword>
<dbReference type="RefSeq" id="WP_230496151.1">
    <property type="nucleotide sequence ID" value="NZ_CAKJTG010000007.1"/>
</dbReference>
<evidence type="ECO:0000256" key="7">
    <source>
        <dbReference type="ARBA" id="ARBA00022692"/>
    </source>
</evidence>
<gene>
    <name evidence="14 16" type="primary">mprF</name>
    <name evidence="16" type="ORF">NEOCIP111885_01594</name>
</gene>
<dbReference type="AlphaFoldDB" id="A0A9C7LAC5"/>
<dbReference type="EMBL" id="CAKJTG010000007">
    <property type="protein sequence ID" value="CAG9607902.1"/>
    <property type="molecule type" value="Genomic_DNA"/>
</dbReference>
<keyword evidence="10 14" id="KW-0472">Membrane</keyword>
<feature type="transmembrane region" description="Helical" evidence="14">
    <location>
        <begin position="227"/>
        <end position="248"/>
    </location>
</feature>
<feature type="transmembrane region" description="Helical" evidence="14">
    <location>
        <begin position="445"/>
        <end position="470"/>
    </location>
</feature>
<comment type="similarity">
    <text evidence="2 14">Belongs to the LPG synthase family.</text>
</comment>
<feature type="domain" description="Phosphatidylglycerol lysyltransferase C-terminal" evidence="15">
    <location>
        <begin position="535"/>
        <end position="825"/>
    </location>
</feature>
<dbReference type="InterPro" id="IPR022791">
    <property type="entry name" value="L-PG_synthase/AglD"/>
</dbReference>
<feature type="transmembrane region" description="Helical" evidence="14">
    <location>
        <begin position="165"/>
        <end position="183"/>
    </location>
</feature>
<dbReference type="InterPro" id="IPR024320">
    <property type="entry name" value="LPG_synthase_C"/>
</dbReference>
<dbReference type="PANTHER" id="PTHR34697">
    <property type="entry name" value="PHOSPHATIDYLGLYCEROL LYSYLTRANSFERASE"/>
    <property type="match status" value="1"/>
</dbReference>
<comment type="catalytic activity">
    <reaction evidence="13 14">
        <text>L-lysyl-tRNA(Lys) + a 1,2-diacyl-sn-glycero-3-phospho-(1'-sn-glycerol) = a 1,2-diacyl-sn-glycero-3-phospho-1'-(3'-O-L-lysyl)-sn-glycerol + tRNA(Lys)</text>
        <dbReference type="Rhea" id="RHEA:10668"/>
        <dbReference type="Rhea" id="RHEA-COMP:9696"/>
        <dbReference type="Rhea" id="RHEA-COMP:9697"/>
        <dbReference type="ChEBI" id="CHEBI:64716"/>
        <dbReference type="ChEBI" id="CHEBI:75792"/>
        <dbReference type="ChEBI" id="CHEBI:78442"/>
        <dbReference type="ChEBI" id="CHEBI:78529"/>
        <dbReference type="EC" id="2.3.2.3"/>
    </reaction>
</comment>
<name>A0A9C7LAC5_9BACI</name>
<dbReference type="InterPro" id="IPR016181">
    <property type="entry name" value="Acyl_CoA_acyltransferase"/>
</dbReference>
<feature type="transmembrane region" description="Helical" evidence="14">
    <location>
        <begin position="268"/>
        <end position="292"/>
    </location>
</feature>
<evidence type="ECO:0000256" key="5">
    <source>
        <dbReference type="ARBA" id="ARBA00022475"/>
    </source>
</evidence>
<evidence type="ECO:0000313" key="16">
    <source>
        <dbReference type="EMBL" id="CAG9607902.1"/>
    </source>
</evidence>
<feature type="transmembrane region" description="Helical" evidence="14">
    <location>
        <begin position="9"/>
        <end position="26"/>
    </location>
</feature>
<protein>
    <recommendedName>
        <fullName evidence="4 14">Phosphatidylglycerol lysyltransferase</fullName>
        <ecNumber evidence="3 14">2.3.2.3</ecNumber>
    </recommendedName>
    <alternativeName>
        <fullName evidence="12 14">Lysylphosphatidylglycerol synthase</fullName>
    </alternativeName>
</protein>
<evidence type="ECO:0000256" key="11">
    <source>
        <dbReference type="ARBA" id="ARBA00023251"/>
    </source>
</evidence>
<keyword evidence="8 14" id="KW-1133">Transmembrane helix</keyword>
<evidence type="ECO:0000256" key="2">
    <source>
        <dbReference type="ARBA" id="ARBA00008627"/>
    </source>
</evidence>
<evidence type="ECO:0000256" key="14">
    <source>
        <dbReference type="RuleBase" id="RU363042"/>
    </source>
</evidence>
<feature type="transmembrane region" description="Helical" evidence="14">
    <location>
        <begin position="195"/>
        <end position="215"/>
    </location>
</feature>
<feature type="transmembrane region" description="Helical" evidence="14">
    <location>
        <begin position="46"/>
        <end position="67"/>
    </location>
</feature>
<evidence type="ECO:0000256" key="3">
    <source>
        <dbReference type="ARBA" id="ARBA00012014"/>
    </source>
</evidence>
<feature type="transmembrane region" description="Helical" evidence="14">
    <location>
        <begin position="330"/>
        <end position="350"/>
    </location>
</feature>
<dbReference type="Proteomes" id="UP000789845">
    <property type="component" value="Unassembled WGS sequence"/>
</dbReference>
<keyword evidence="16" id="KW-0012">Acyltransferase</keyword>
<feature type="transmembrane region" description="Helical" evidence="14">
    <location>
        <begin position="396"/>
        <end position="412"/>
    </location>
</feature>
<dbReference type="NCBIfam" id="TIGR00374">
    <property type="entry name" value="flippase-like domain"/>
    <property type="match status" value="1"/>
</dbReference>
<dbReference type="EC" id="2.3.2.3" evidence="3 14"/>
<dbReference type="NCBIfam" id="NF033480">
    <property type="entry name" value="bifunc_MprF"/>
    <property type="match status" value="1"/>
</dbReference>
<feature type="transmembrane region" description="Helical" evidence="14">
    <location>
        <begin position="87"/>
        <end position="108"/>
    </location>
</feature>
<dbReference type="PANTHER" id="PTHR34697:SF2">
    <property type="entry name" value="PHOSPHATIDYLGLYCEROL LYSYLTRANSFERASE"/>
    <property type="match status" value="1"/>
</dbReference>
<evidence type="ECO:0000256" key="10">
    <source>
        <dbReference type="ARBA" id="ARBA00023136"/>
    </source>
</evidence>
<accession>A0A9C7LAC5</accession>
<dbReference type="GO" id="GO:0005886">
    <property type="term" value="C:plasma membrane"/>
    <property type="evidence" value="ECO:0007669"/>
    <property type="project" value="UniProtKB-SubCell"/>
</dbReference>
<sequence length="849" mass="97045">MLRVQIVKVVKLILPVILLIVIFFEGKKELKNIDPSTLLVELQSYSLMHIFLMVVLGILAFSSLLFYDFLLIKLLNIRLSLFKIAKISWIANSFNNVLGFGGLAGASLRGMLYKRHSDVDGDQLMSSILWVTPLMLSGLSILAWLPILSLVPLEFIFEKHQWLRFGVWGMAAYIPLYLFYLLISKKKSSRIKNLLFILVISVIEWLSAAIVLWGVARLLGNHISFPVMLAIFVAGAIAGVISLVPGGLGSFDLMVIVGMANYGVEDNHIIVIVLFYRLFYYIVPFILGLVFASTEVVSHTRSVMANNKYYKQLRAILPIPEFLISNLSHLALALLVFMSGVLLLLSASLPGTLERITFAERLLSYPILNLSHQLSVTAGISLLLLSRSIFLKVKDAYILTYVILLAGALFTFSKGFDFEEALFLLGITGLLRLSKRHFYRIYSPLSWTAFMTMGALTIGSIITYVSIGYFDQPFERFRLPGKLKDLLIKQPNELVMTGTLGLILALLFNAIGFKMLAFKRKTREEENHLSIETFLENHTGNVLTHLAFLNDKKFFWSNDQQVFMMYAVISDKLVVLGDPIGSSKSYQQAMNELHSYADLRGLNPIFYQVNKEMLPFYHENGYQFFKLGEEAYIHLEEFTLSGKKRAGLRAVKNKFEREGYIFSVVYPPFQEPFLKELEIVSKDWLGYRKEKGFSLGFFDMSYIQKAPVAVLKSKENEIIAFATFMPTYDDNETFSIDLMRHRREIPNGTMDMIFLSLIEYAKEHQYKWFNLGMAPLSNVGNNNRAFLDERIASKIYQYGHRFYAFEGVRKYKEKFTSKWEPKYLAVRGRQSLPITMLQLALLISRKKKK</sequence>
<evidence type="ECO:0000256" key="9">
    <source>
        <dbReference type="ARBA" id="ARBA00023098"/>
    </source>
</evidence>
<keyword evidence="9 14" id="KW-0443">Lipid metabolism</keyword>
<evidence type="ECO:0000313" key="17">
    <source>
        <dbReference type="Proteomes" id="UP000789845"/>
    </source>
</evidence>
<comment type="function">
    <text evidence="14">Catalyzes the transfer of a lysyl group from L-lysyl-tRNA(Lys) to membrane-bound phosphatidylglycerol (PG), which produces lysylphosphatidylglycerol (LPG), a major component of the bacterial membrane with a positive net charge. LPG synthesis contributes to bacterial virulence as it is involved in the resistance mechanism against cationic antimicrobial peptides (CAMP) produces by the host's immune system (defensins, cathelicidins) and by the competing microorganisms.</text>
</comment>